<sequence length="171" mass="19081">MSSLVVFSTSTGNTRKIADAIFSALKDTDKKIVDVNEINTVNMNEFEKIIIGGWIDKGEIDEKSKEFLTNLKNKKLGLFVTMGGNPETDRAKNCFQEIKKSLEKNGNIVEKTFVCQGAIDPNLINKFREMTKQGIAGPFAVTPEREARWAEAAKHPDEKDIENAKRIFGGL</sequence>
<dbReference type="KEGG" id="lhf:JCM16775_0692"/>
<dbReference type="InterPro" id="IPR008254">
    <property type="entry name" value="Flavodoxin/NO_synth"/>
</dbReference>
<evidence type="ECO:0000313" key="2">
    <source>
        <dbReference type="EMBL" id="BBM37987.1"/>
    </source>
</evidence>
<evidence type="ECO:0000313" key="3">
    <source>
        <dbReference type="Proteomes" id="UP000321892"/>
    </source>
</evidence>
<name>A0A510JFG8_9FUSO</name>
<dbReference type="EMBL" id="AP019823">
    <property type="protein sequence ID" value="BBM37987.1"/>
    <property type="molecule type" value="Genomic_DNA"/>
</dbReference>
<accession>A0A510JFG8</accession>
<dbReference type="InterPro" id="IPR029039">
    <property type="entry name" value="Flavoprotein-like_sf"/>
</dbReference>
<reference evidence="2 3" key="1">
    <citation type="submission" date="2019-07" db="EMBL/GenBank/DDBJ databases">
        <title>Complete Genome Sequence of Leptotrichia hofstadii Strain JCM16775.</title>
        <authorList>
            <person name="Watanabe S."/>
            <person name="Cui L."/>
        </authorList>
    </citation>
    <scope>NUCLEOTIDE SEQUENCE [LARGE SCALE GENOMIC DNA]</scope>
    <source>
        <strain evidence="2 3">JCM16775</strain>
    </source>
</reference>
<dbReference type="Gene3D" id="3.40.50.360">
    <property type="match status" value="1"/>
</dbReference>
<evidence type="ECO:0000259" key="1">
    <source>
        <dbReference type="Pfam" id="PF12641"/>
    </source>
</evidence>
<dbReference type="Proteomes" id="UP000321892">
    <property type="component" value="Chromosome"/>
</dbReference>
<organism evidence="2 3">
    <name type="scientific">Leptotrichia hofstadii</name>
    <dbReference type="NCBI Taxonomy" id="157688"/>
    <lineage>
        <taxon>Bacteria</taxon>
        <taxon>Fusobacteriati</taxon>
        <taxon>Fusobacteriota</taxon>
        <taxon>Fusobacteriia</taxon>
        <taxon>Fusobacteriales</taxon>
        <taxon>Leptotrichiaceae</taxon>
        <taxon>Leptotrichia</taxon>
    </lineage>
</organism>
<proteinExistence type="predicted"/>
<dbReference type="GO" id="GO:0070819">
    <property type="term" value="F:menaquinone-dependent protoporphyrinogen oxidase activity"/>
    <property type="evidence" value="ECO:0007669"/>
    <property type="project" value="TreeGrafter"/>
</dbReference>
<gene>
    <name evidence="2" type="ORF">JCM16775_0692</name>
</gene>
<protein>
    <submittedName>
        <fullName evidence="2">Flavodoxin family protein</fullName>
    </submittedName>
</protein>
<dbReference type="AlphaFoldDB" id="A0A510JFG8"/>
<dbReference type="GO" id="GO:0009055">
    <property type="term" value="F:electron transfer activity"/>
    <property type="evidence" value="ECO:0007669"/>
    <property type="project" value="InterPro"/>
</dbReference>
<dbReference type="RefSeq" id="WP_026745645.1">
    <property type="nucleotide sequence ID" value="NZ_AP019823.1"/>
</dbReference>
<dbReference type="PROSITE" id="PS00201">
    <property type="entry name" value="FLAVODOXIN"/>
    <property type="match status" value="1"/>
</dbReference>
<dbReference type="PANTHER" id="PTHR38030:SF2">
    <property type="entry name" value="PROTOPORPHYRINOGEN IX DEHYDROGENASE [QUINONE]"/>
    <property type="match status" value="1"/>
</dbReference>
<feature type="domain" description="Flavodoxin-like" evidence="1">
    <location>
        <begin position="4"/>
        <end position="168"/>
    </location>
</feature>
<dbReference type="GO" id="GO:0010181">
    <property type="term" value="F:FMN binding"/>
    <property type="evidence" value="ECO:0007669"/>
    <property type="project" value="InterPro"/>
</dbReference>
<dbReference type="PANTHER" id="PTHR38030">
    <property type="entry name" value="PROTOPORPHYRINOGEN IX DEHYDROGENASE [MENAQUINONE]"/>
    <property type="match status" value="1"/>
</dbReference>
<dbReference type="Pfam" id="PF12641">
    <property type="entry name" value="Flavodoxin_3"/>
    <property type="match status" value="1"/>
</dbReference>
<keyword evidence="3" id="KW-1185">Reference proteome</keyword>
<dbReference type="GO" id="GO:0006783">
    <property type="term" value="P:heme biosynthetic process"/>
    <property type="evidence" value="ECO:0007669"/>
    <property type="project" value="TreeGrafter"/>
</dbReference>
<dbReference type="OrthoDB" id="307208at2"/>
<dbReference type="InterPro" id="IPR001226">
    <property type="entry name" value="Flavodoxin_CS"/>
</dbReference>
<dbReference type="InterPro" id="IPR052200">
    <property type="entry name" value="Protoporphyrinogen_IX_DH"/>
</dbReference>
<dbReference type="SUPFAM" id="SSF52218">
    <property type="entry name" value="Flavoproteins"/>
    <property type="match status" value="1"/>
</dbReference>